<evidence type="ECO:0000313" key="4">
    <source>
        <dbReference type="Proteomes" id="UP000268652"/>
    </source>
</evidence>
<evidence type="ECO:0000313" key="2">
    <source>
        <dbReference type="EMBL" id="RKN04110.1"/>
    </source>
</evidence>
<gene>
    <name evidence="3" type="ORF">D7318_29250</name>
    <name evidence="2" type="ORF">D7319_29725</name>
</gene>
<keyword evidence="4" id="KW-1185">Reference proteome</keyword>
<reference evidence="4 5" key="1">
    <citation type="submission" date="2018-09" db="EMBL/GenBank/DDBJ databases">
        <title>Streptomyces sp. nov. DS1-2, an endophytic actinomycete isolated from roots of Dendrobium scabrilingue.</title>
        <authorList>
            <person name="Kuncharoen N."/>
            <person name="Kudo T."/>
            <person name="Ohkuma M."/>
            <person name="Yuki M."/>
            <person name="Tanasupawat S."/>
        </authorList>
    </citation>
    <scope>NUCLEOTIDE SEQUENCE [LARGE SCALE GENOMIC DNA]</scope>
    <source>
        <strain evidence="2 5">AZ1-7</strain>
        <strain evidence="3 4">DS1-2</strain>
    </source>
</reference>
<evidence type="ECO:0000313" key="5">
    <source>
        <dbReference type="Proteomes" id="UP000275024"/>
    </source>
</evidence>
<dbReference type="EMBL" id="RBDX01000040">
    <property type="protein sequence ID" value="RKN04110.1"/>
    <property type="molecule type" value="Genomic_DNA"/>
</dbReference>
<comment type="caution">
    <text evidence="2">The sequence shown here is derived from an EMBL/GenBank/DDBJ whole genome shotgun (WGS) entry which is preliminary data.</text>
</comment>
<protein>
    <submittedName>
        <fullName evidence="2">Aminoglycoside phosphotransferase family protein</fullName>
    </submittedName>
</protein>
<dbReference type="OrthoDB" id="4706173at2"/>
<dbReference type="GO" id="GO:0016740">
    <property type="term" value="F:transferase activity"/>
    <property type="evidence" value="ECO:0007669"/>
    <property type="project" value="UniProtKB-KW"/>
</dbReference>
<keyword evidence="2" id="KW-0808">Transferase</keyword>
<organism evidence="2 5">
    <name type="scientific">Streptomyces radicis</name>
    <dbReference type="NCBI Taxonomy" id="1750517"/>
    <lineage>
        <taxon>Bacteria</taxon>
        <taxon>Bacillati</taxon>
        <taxon>Actinomycetota</taxon>
        <taxon>Actinomycetes</taxon>
        <taxon>Kitasatosporales</taxon>
        <taxon>Streptomycetaceae</taxon>
        <taxon>Streptomyces</taxon>
    </lineage>
</organism>
<dbReference type="InterPro" id="IPR051678">
    <property type="entry name" value="AGP_Transferase"/>
</dbReference>
<feature type="domain" description="Aminoglycoside phosphotransferase" evidence="1">
    <location>
        <begin position="15"/>
        <end position="210"/>
    </location>
</feature>
<dbReference type="Pfam" id="PF01636">
    <property type="entry name" value="APH"/>
    <property type="match status" value="1"/>
</dbReference>
<name>A0A3A9VTQ3_9ACTN</name>
<dbReference type="AlphaFoldDB" id="A0A3A9VTQ3"/>
<evidence type="ECO:0000313" key="3">
    <source>
        <dbReference type="EMBL" id="RKN14463.1"/>
    </source>
</evidence>
<dbReference type="EMBL" id="RBDY01000039">
    <property type="protein sequence ID" value="RKN14463.1"/>
    <property type="molecule type" value="Genomic_DNA"/>
</dbReference>
<dbReference type="PANTHER" id="PTHR21310">
    <property type="entry name" value="AMINOGLYCOSIDE PHOSPHOTRANSFERASE-RELATED-RELATED"/>
    <property type="match status" value="1"/>
</dbReference>
<accession>A0A3A9VTQ3</accession>
<dbReference type="InterPro" id="IPR011009">
    <property type="entry name" value="Kinase-like_dom_sf"/>
</dbReference>
<proteinExistence type="predicted"/>
<dbReference type="Gene3D" id="3.90.1200.10">
    <property type="match status" value="1"/>
</dbReference>
<dbReference type="SUPFAM" id="SSF56112">
    <property type="entry name" value="Protein kinase-like (PK-like)"/>
    <property type="match status" value="1"/>
</dbReference>
<dbReference type="Proteomes" id="UP000275024">
    <property type="component" value="Unassembled WGS sequence"/>
</dbReference>
<dbReference type="Proteomes" id="UP000268652">
    <property type="component" value="Unassembled WGS sequence"/>
</dbReference>
<evidence type="ECO:0000259" key="1">
    <source>
        <dbReference type="Pfam" id="PF01636"/>
    </source>
</evidence>
<sequence length="280" mass="30777">MRRLRLEGPPDAPGHAVLRTFVAPFFVTHAEGLLNREADTLRLLATVDDVPAPALLGVDPVAAECEHPSLLMSLLPGAVRLDDADHEARIDPLARQLLAIHRVNVPPSARPRVYQAWTSPERVRVPEATTRPEVWRRAIEVIANEPPQYEGCFLHRDFHPGNVLFDGEGTRPRVTGVVDWVETSWGPPDLDVAHCATALALLHGSRAATRLTERYRALGGTLAPPATHRYWRLLDALAYAPDAERVATSWRALGRADLTPGRVARRLEGYVAGLLGVRGC</sequence>
<dbReference type="InterPro" id="IPR002575">
    <property type="entry name" value="Aminoglycoside_PTrfase"/>
</dbReference>